<accession>A0A6J1WM82</accession>
<name>A0A6J1WM82_GALME</name>
<protein>
    <submittedName>
        <fullName evidence="4">Uncharacterized protein LOC113512505</fullName>
    </submittedName>
</protein>
<gene>
    <name evidence="4" type="primary">LOC113512505</name>
</gene>
<feature type="signal peptide" evidence="2">
    <location>
        <begin position="1"/>
        <end position="18"/>
    </location>
</feature>
<keyword evidence="1" id="KW-0812">Transmembrane</keyword>
<evidence type="ECO:0000256" key="2">
    <source>
        <dbReference type="SAM" id="SignalP"/>
    </source>
</evidence>
<keyword evidence="2" id="KW-0732">Signal</keyword>
<feature type="transmembrane region" description="Helical" evidence="1">
    <location>
        <begin position="166"/>
        <end position="185"/>
    </location>
</feature>
<dbReference type="AlphaFoldDB" id="A0A6J1WM82"/>
<evidence type="ECO:0000313" key="3">
    <source>
        <dbReference type="Proteomes" id="UP001652740"/>
    </source>
</evidence>
<reference evidence="4" key="1">
    <citation type="submission" date="2025-08" db="UniProtKB">
        <authorList>
            <consortium name="RefSeq"/>
        </authorList>
    </citation>
    <scope>IDENTIFICATION</scope>
    <source>
        <tissue evidence="4">Whole larvae</tissue>
    </source>
</reference>
<evidence type="ECO:0000256" key="1">
    <source>
        <dbReference type="SAM" id="Phobius"/>
    </source>
</evidence>
<feature type="chain" id="PRO_5047397010" evidence="2">
    <location>
        <begin position="19"/>
        <end position="313"/>
    </location>
</feature>
<feature type="transmembrane region" description="Helical" evidence="1">
    <location>
        <begin position="191"/>
        <end position="211"/>
    </location>
</feature>
<keyword evidence="1" id="KW-1133">Transmembrane helix</keyword>
<dbReference type="RefSeq" id="XP_026752206.2">
    <property type="nucleotide sequence ID" value="XM_026896405.3"/>
</dbReference>
<organism evidence="3 4">
    <name type="scientific">Galleria mellonella</name>
    <name type="common">Greater wax moth</name>
    <dbReference type="NCBI Taxonomy" id="7137"/>
    <lineage>
        <taxon>Eukaryota</taxon>
        <taxon>Metazoa</taxon>
        <taxon>Ecdysozoa</taxon>
        <taxon>Arthropoda</taxon>
        <taxon>Hexapoda</taxon>
        <taxon>Insecta</taxon>
        <taxon>Pterygota</taxon>
        <taxon>Neoptera</taxon>
        <taxon>Endopterygota</taxon>
        <taxon>Lepidoptera</taxon>
        <taxon>Glossata</taxon>
        <taxon>Ditrysia</taxon>
        <taxon>Pyraloidea</taxon>
        <taxon>Pyralidae</taxon>
        <taxon>Galleriinae</taxon>
        <taxon>Galleria</taxon>
    </lineage>
</organism>
<keyword evidence="3" id="KW-1185">Reference proteome</keyword>
<dbReference type="GeneID" id="113512505"/>
<evidence type="ECO:0000313" key="4">
    <source>
        <dbReference type="RefSeq" id="XP_026752206.2"/>
    </source>
</evidence>
<dbReference type="KEGG" id="gmw:113512505"/>
<sequence length="313" mass="35806">MRALAALTTVIAWCFALALTETRSRESISPFLLNVLGFKTQKPVHRIIACAKTLGPTKCLSALSAWRAKNAIDAFKRDRGTQFNLTSDVERFPWEQYTNTTEEQLYSELCSGTEKLLQYRTLKFTLVPGYTFKLDSKGNGTLGVDILRSNEIETARGSMKKKFYNIVPYLLLPGLIMSAILPFVLPAMKLMTIGAVMLNNMAFTGAVFTLLRNNAFNDKYEYKVKYINAGYTNEHLTYEHDDAHSDHYNHYDFKHSGSHLNDVIDDHGHFENQEAVEDIPINPDWTNQHYSEKEYIPVHFASQKYNQVLQRNL</sequence>
<proteinExistence type="predicted"/>
<dbReference type="InParanoid" id="A0A6J1WM82"/>
<dbReference type="Proteomes" id="UP001652740">
    <property type="component" value="Unplaced"/>
</dbReference>
<keyword evidence="1" id="KW-0472">Membrane</keyword>